<comment type="caution">
    <text evidence="1">The sequence shown here is derived from an EMBL/GenBank/DDBJ whole genome shotgun (WGS) entry which is preliminary data.</text>
</comment>
<dbReference type="Proteomes" id="UP000321484">
    <property type="component" value="Unassembled WGS sequence"/>
</dbReference>
<protein>
    <submittedName>
        <fullName evidence="1">Uncharacterized protein</fullName>
    </submittedName>
</protein>
<reference evidence="1 2" key="1">
    <citation type="submission" date="2019-07" db="EMBL/GenBank/DDBJ databases">
        <title>Whole genome shotgun sequence of Actinotalea fermentans NBRC 105374.</title>
        <authorList>
            <person name="Hosoyama A."/>
            <person name="Uohara A."/>
            <person name="Ohji S."/>
            <person name="Ichikawa N."/>
        </authorList>
    </citation>
    <scope>NUCLEOTIDE SEQUENCE [LARGE SCALE GENOMIC DNA]</scope>
    <source>
        <strain evidence="1 2">NBRC 105374</strain>
    </source>
</reference>
<dbReference type="AlphaFoldDB" id="A0A511Z1B3"/>
<gene>
    <name evidence="1" type="ORF">AFE02nite_28900</name>
</gene>
<keyword evidence="2" id="KW-1185">Reference proteome</keyword>
<sequence>MGQTGRMSDVARLVEARYGALARNEVAVAGPEHAAELAAFAELLPILDDATFVVVAAEAIAASAGAASADGAQHVHARHAMVRAEAVLRHVDAGHAAHCPGVRLYALAYARAVRDTHLDPAPPAEPECTCGARAVEQRRAS</sequence>
<evidence type="ECO:0000313" key="2">
    <source>
        <dbReference type="Proteomes" id="UP000321484"/>
    </source>
</evidence>
<accession>A0A511Z1B3</accession>
<proteinExistence type="predicted"/>
<organism evidence="1 2">
    <name type="scientific">Actinotalea fermentans</name>
    <dbReference type="NCBI Taxonomy" id="43671"/>
    <lineage>
        <taxon>Bacteria</taxon>
        <taxon>Bacillati</taxon>
        <taxon>Actinomycetota</taxon>
        <taxon>Actinomycetes</taxon>
        <taxon>Micrococcales</taxon>
        <taxon>Cellulomonadaceae</taxon>
        <taxon>Actinotalea</taxon>
    </lineage>
</organism>
<name>A0A511Z1B3_9CELL</name>
<dbReference type="EMBL" id="BJYK01000009">
    <property type="protein sequence ID" value="GEN81156.1"/>
    <property type="molecule type" value="Genomic_DNA"/>
</dbReference>
<evidence type="ECO:0000313" key="1">
    <source>
        <dbReference type="EMBL" id="GEN81156.1"/>
    </source>
</evidence>